<accession>A0A2U1P3C4</accession>
<evidence type="ECO:0000256" key="3">
    <source>
        <dbReference type="PROSITE-ProRule" id="PRU00339"/>
    </source>
</evidence>
<dbReference type="GO" id="GO:0000993">
    <property type="term" value="F:RNA polymerase II complex binding"/>
    <property type="evidence" value="ECO:0007669"/>
    <property type="project" value="TreeGrafter"/>
</dbReference>
<reference evidence="4 5" key="1">
    <citation type="journal article" date="2018" name="Mol. Plant">
        <title>The genome of Artemisia annua provides insight into the evolution of Asteraceae family and artemisinin biosynthesis.</title>
        <authorList>
            <person name="Shen Q."/>
            <person name="Zhang L."/>
            <person name="Liao Z."/>
            <person name="Wang S."/>
            <person name="Yan T."/>
            <person name="Shi P."/>
            <person name="Liu M."/>
            <person name="Fu X."/>
            <person name="Pan Q."/>
            <person name="Wang Y."/>
            <person name="Lv Z."/>
            <person name="Lu X."/>
            <person name="Zhang F."/>
            <person name="Jiang W."/>
            <person name="Ma Y."/>
            <person name="Chen M."/>
            <person name="Hao X."/>
            <person name="Li L."/>
            <person name="Tang Y."/>
            <person name="Lv G."/>
            <person name="Zhou Y."/>
            <person name="Sun X."/>
            <person name="Brodelius P.E."/>
            <person name="Rose J.K.C."/>
            <person name="Tang K."/>
        </authorList>
    </citation>
    <scope>NUCLEOTIDE SEQUENCE [LARGE SCALE GENOMIC DNA]</scope>
    <source>
        <strain evidence="5">cv. Huhao1</strain>
        <tissue evidence="4">Leaf</tissue>
    </source>
</reference>
<feature type="repeat" description="TPR" evidence="3">
    <location>
        <begin position="318"/>
        <end position="351"/>
    </location>
</feature>
<keyword evidence="2 3" id="KW-0802">TPR repeat</keyword>
<dbReference type="InterPro" id="IPR019734">
    <property type="entry name" value="TPR_rpt"/>
</dbReference>
<dbReference type="SMART" id="SM00028">
    <property type="entry name" value="TPR"/>
    <property type="match status" value="2"/>
</dbReference>
<dbReference type="STRING" id="35608.A0A2U1P3C4"/>
<dbReference type="Gene3D" id="1.25.40.10">
    <property type="entry name" value="Tetratricopeptide repeat domain"/>
    <property type="match status" value="1"/>
</dbReference>
<proteinExistence type="predicted"/>
<dbReference type="GO" id="GO:0006355">
    <property type="term" value="P:regulation of DNA-templated transcription"/>
    <property type="evidence" value="ECO:0007669"/>
    <property type="project" value="InterPro"/>
</dbReference>
<gene>
    <name evidence="4" type="ORF">CTI12_AA198230</name>
</gene>
<dbReference type="Proteomes" id="UP000245207">
    <property type="component" value="Unassembled WGS sequence"/>
</dbReference>
<evidence type="ECO:0000313" key="4">
    <source>
        <dbReference type="EMBL" id="PWA80259.1"/>
    </source>
</evidence>
<evidence type="ECO:0000256" key="2">
    <source>
        <dbReference type="ARBA" id="ARBA00022803"/>
    </source>
</evidence>
<dbReference type="GO" id="GO:0016593">
    <property type="term" value="C:Cdc73/Paf1 complex"/>
    <property type="evidence" value="ECO:0007669"/>
    <property type="project" value="TreeGrafter"/>
</dbReference>
<sequence length="403" mass="45720">MATAAYADMECVVRIHGECPSCWGKTHEILRSILGVYSVTWDDEEMLFRVAGEVDPSVIAKQLMAAGGHAKLARINIKHPHLRYQSQTSYAPSYGGGYVPSHRDVYNYGSYGGGYNMPLLPHRDAYRLLPDHPYYGTNDQYHPYGMQRIAAPQIEYPSSYNNTLALQNPLPPATYVPSNPYQEHDPYDFGISILEEGSSPEIDEYYADVRYERIAILNALGTYYSYLGKIELKQTEKEEHFILATQYYTKASRIDMREPSTWIGKGQLILAKSDVDQAFAAFKIVLDGDRDNIPALLGQACVEFNRVKYSKFLEDLQAAVQLGMGLCRYKLGQFERAKQAFERVLQLDPKNVEALVALGIVDLQSNEAFGIRRAMEKMQRAFDVYPYCAIFHTIYSELISPKF</sequence>
<comment type="caution">
    <text evidence="4">The sequence shown here is derived from an EMBL/GenBank/DDBJ whole genome shotgun (WGS) entry which is preliminary data.</text>
</comment>
<dbReference type="Gene3D" id="3.30.70.100">
    <property type="match status" value="1"/>
</dbReference>
<dbReference type="SUPFAM" id="SSF48452">
    <property type="entry name" value="TPR-like"/>
    <property type="match status" value="1"/>
</dbReference>
<dbReference type="PROSITE" id="PS50005">
    <property type="entry name" value="TPR"/>
    <property type="match status" value="1"/>
</dbReference>
<dbReference type="Pfam" id="PF00515">
    <property type="entry name" value="TPR_1"/>
    <property type="match status" value="1"/>
</dbReference>
<dbReference type="InterPro" id="IPR031101">
    <property type="entry name" value="Ctr9"/>
</dbReference>
<keyword evidence="5" id="KW-1185">Reference proteome</keyword>
<keyword evidence="1" id="KW-0677">Repeat</keyword>
<evidence type="ECO:0000313" key="5">
    <source>
        <dbReference type="Proteomes" id="UP000245207"/>
    </source>
</evidence>
<dbReference type="InterPro" id="IPR011990">
    <property type="entry name" value="TPR-like_helical_dom_sf"/>
</dbReference>
<dbReference type="GO" id="GO:0006368">
    <property type="term" value="P:transcription elongation by RNA polymerase II"/>
    <property type="evidence" value="ECO:0007669"/>
    <property type="project" value="TreeGrafter"/>
</dbReference>
<dbReference type="PROSITE" id="PS50293">
    <property type="entry name" value="TPR_REGION"/>
    <property type="match status" value="1"/>
</dbReference>
<evidence type="ECO:0000256" key="1">
    <source>
        <dbReference type="ARBA" id="ARBA00022737"/>
    </source>
</evidence>
<dbReference type="OrthoDB" id="343875at2759"/>
<name>A0A2U1P3C4_ARTAN</name>
<dbReference type="FunFam" id="1.25.40.10:FF:000328">
    <property type="entry name" value="protein CTR9 homolog"/>
    <property type="match status" value="1"/>
</dbReference>
<dbReference type="EMBL" id="PKPP01001746">
    <property type="protein sequence ID" value="PWA80259.1"/>
    <property type="molecule type" value="Genomic_DNA"/>
</dbReference>
<organism evidence="4 5">
    <name type="scientific">Artemisia annua</name>
    <name type="common">Sweet wormwood</name>
    <dbReference type="NCBI Taxonomy" id="35608"/>
    <lineage>
        <taxon>Eukaryota</taxon>
        <taxon>Viridiplantae</taxon>
        <taxon>Streptophyta</taxon>
        <taxon>Embryophyta</taxon>
        <taxon>Tracheophyta</taxon>
        <taxon>Spermatophyta</taxon>
        <taxon>Magnoliopsida</taxon>
        <taxon>eudicotyledons</taxon>
        <taxon>Gunneridae</taxon>
        <taxon>Pentapetalae</taxon>
        <taxon>asterids</taxon>
        <taxon>campanulids</taxon>
        <taxon>Asterales</taxon>
        <taxon>Asteraceae</taxon>
        <taxon>Asteroideae</taxon>
        <taxon>Anthemideae</taxon>
        <taxon>Artemisiinae</taxon>
        <taxon>Artemisia</taxon>
    </lineage>
</organism>
<dbReference type="PANTHER" id="PTHR14027">
    <property type="entry name" value="RNA POLYMERASE-ASSOCIATED PROTEIN CTR9"/>
    <property type="match status" value="1"/>
</dbReference>
<protein>
    <submittedName>
        <fullName evidence="4">Protein CTR9</fullName>
    </submittedName>
</protein>
<dbReference type="PANTHER" id="PTHR14027:SF2">
    <property type="entry name" value="RNA POLYMERASE-ASSOCIATED PROTEIN CTR9 HOMOLOG"/>
    <property type="match status" value="1"/>
</dbReference>
<dbReference type="AlphaFoldDB" id="A0A2U1P3C4"/>